<dbReference type="SUPFAM" id="SSF53474">
    <property type="entry name" value="alpha/beta-Hydrolases"/>
    <property type="match status" value="1"/>
</dbReference>
<feature type="domain" description="AB hydrolase-1" evidence="1">
    <location>
        <begin position="29"/>
        <end position="268"/>
    </location>
</feature>
<dbReference type="PRINTS" id="PR00111">
    <property type="entry name" value="ABHYDROLASE"/>
</dbReference>
<dbReference type="Pfam" id="PF00561">
    <property type="entry name" value="Abhydrolase_1"/>
    <property type="match status" value="1"/>
</dbReference>
<keyword evidence="2" id="KW-0378">Hydrolase</keyword>
<dbReference type="Proteomes" id="UP001379533">
    <property type="component" value="Chromosome"/>
</dbReference>
<evidence type="ECO:0000313" key="3">
    <source>
        <dbReference type="Proteomes" id="UP001379533"/>
    </source>
</evidence>
<accession>A0ABZ2KDQ7</accession>
<dbReference type="EMBL" id="CP089982">
    <property type="protein sequence ID" value="WXA95632.1"/>
    <property type="molecule type" value="Genomic_DNA"/>
</dbReference>
<name>A0ABZ2KDQ7_9BACT</name>
<dbReference type="InterPro" id="IPR029058">
    <property type="entry name" value="AB_hydrolase_fold"/>
</dbReference>
<dbReference type="GO" id="GO:0016787">
    <property type="term" value="F:hydrolase activity"/>
    <property type="evidence" value="ECO:0007669"/>
    <property type="project" value="UniProtKB-KW"/>
</dbReference>
<dbReference type="RefSeq" id="WP_394846239.1">
    <property type="nucleotide sequence ID" value="NZ_CP089982.1"/>
</dbReference>
<evidence type="ECO:0000313" key="2">
    <source>
        <dbReference type="EMBL" id="WXA95632.1"/>
    </source>
</evidence>
<keyword evidence="3" id="KW-1185">Reference proteome</keyword>
<protein>
    <submittedName>
        <fullName evidence="2">Alpha/beta fold hydrolase</fullName>
    </submittedName>
</protein>
<dbReference type="PANTHER" id="PTHR43433:SF5">
    <property type="entry name" value="AB HYDROLASE-1 DOMAIN-CONTAINING PROTEIN"/>
    <property type="match status" value="1"/>
</dbReference>
<reference evidence="2 3" key="1">
    <citation type="submission" date="2021-12" db="EMBL/GenBank/DDBJ databases">
        <title>Discovery of the Pendulisporaceae a myxobacterial family with distinct sporulation behavior and unique specialized metabolism.</title>
        <authorList>
            <person name="Garcia R."/>
            <person name="Popoff A."/>
            <person name="Bader C.D."/>
            <person name="Loehr J."/>
            <person name="Walesch S."/>
            <person name="Walt C."/>
            <person name="Boldt J."/>
            <person name="Bunk B."/>
            <person name="Haeckl F.J.F.P.J."/>
            <person name="Gunesch A.P."/>
            <person name="Birkelbach J."/>
            <person name="Nuebel U."/>
            <person name="Pietschmann T."/>
            <person name="Bach T."/>
            <person name="Mueller R."/>
        </authorList>
    </citation>
    <scope>NUCLEOTIDE SEQUENCE [LARGE SCALE GENOMIC DNA]</scope>
    <source>
        <strain evidence="2 3">MSr12523</strain>
    </source>
</reference>
<dbReference type="Gene3D" id="3.40.50.1820">
    <property type="entry name" value="alpha/beta hydrolase"/>
    <property type="match status" value="1"/>
</dbReference>
<proteinExistence type="predicted"/>
<sequence>MSTRSGERVVRANGVDICVETFGDAGDSPILLIMGRAASMDWWEPAFCERLAAGHHFVVRYDQRDTGRSMHDAPGAPQYGSRDLVDDAAGLLDALGLARAHVVGMSSGGAIAQLFALNHPGKLASLTLMSTSALHPGLPKMSDELRAYFEHAAQAPLPDWSDRAAVIDFIVEGARPFAAHPFDEAGVRDIAAHAVDRDLDIASAMLNHDAMRDDGEGPWWPRLGEITVPTLVMHGDEDPLFHLEHGRALARAIPVAELLVLEHVGHEVPRSAWDRIIDAILRHTGRKRQSSVGGTL</sequence>
<dbReference type="PANTHER" id="PTHR43433">
    <property type="entry name" value="HYDROLASE, ALPHA/BETA FOLD FAMILY PROTEIN"/>
    <property type="match status" value="1"/>
</dbReference>
<organism evidence="2 3">
    <name type="scientific">Pendulispora brunnea</name>
    <dbReference type="NCBI Taxonomy" id="2905690"/>
    <lineage>
        <taxon>Bacteria</taxon>
        <taxon>Pseudomonadati</taxon>
        <taxon>Myxococcota</taxon>
        <taxon>Myxococcia</taxon>
        <taxon>Myxococcales</taxon>
        <taxon>Sorangiineae</taxon>
        <taxon>Pendulisporaceae</taxon>
        <taxon>Pendulispora</taxon>
    </lineage>
</organism>
<evidence type="ECO:0000259" key="1">
    <source>
        <dbReference type="Pfam" id="PF00561"/>
    </source>
</evidence>
<dbReference type="InterPro" id="IPR000073">
    <property type="entry name" value="AB_hydrolase_1"/>
</dbReference>
<gene>
    <name evidence="2" type="ORF">LZC95_02095</name>
</gene>
<dbReference type="InterPro" id="IPR050471">
    <property type="entry name" value="AB_hydrolase"/>
</dbReference>